<reference evidence="2 3" key="1">
    <citation type="submission" date="2023-07" db="EMBL/GenBank/DDBJ databases">
        <title>Genomic Encyclopedia of Type Strains, Phase IV (KMG-IV): sequencing the most valuable type-strain genomes for metagenomic binning, comparative biology and taxonomic classification.</title>
        <authorList>
            <person name="Goeker M."/>
        </authorList>
    </citation>
    <scope>NUCLEOTIDE SEQUENCE [LARGE SCALE GENOMIC DNA]</scope>
    <source>
        <strain evidence="2 3">DSM 19562</strain>
    </source>
</reference>
<evidence type="ECO:0000313" key="3">
    <source>
        <dbReference type="Proteomes" id="UP001236369"/>
    </source>
</evidence>
<dbReference type="EMBL" id="JAUSVV010000002">
    <property type="protein sequence ID" value="MDQ0441739.1"/>
    <property type="molecule type" value="Genomic_DNA"/>
</dbReference>
<keyword evidence="2" id="KW-0456">Lyase</keyword>
<gene>
    <name evidence="2" type="ORF">QO016_001222</name>
</gene>
<accession>A0ABU0HHD9</accession>
<name>A0ABU0HHD9_9HYPH</name>
<organism evidence="2 3">
    <name type="scientific">Methylobacterium persicinum</name>
    <dbReference type="NCBI Taxonomy" id="374426"/>
    <lineage>
        <taxon>Bacteria</taxon>
        <taxon>Pseudomonadati</taxon>
        <taxon>Pseudomonadota</taxon>
        <taxon>Alphaproteobacteria</taxon>
        <taxon>Hyphomicrobiales</taxon>
        <taxon>Methylobacteriaceae</taxon>
        <taxon>Methylobacterium</taxon>
    </lineage>
</organism>
<dbReference type="Gene3D" id="3.40.1410.10">
    <property type="entry name" value="Chorismate lyase-like"/>
    <property type="match status" value="1"/>
</dbReference>
<evidence type="ECO:0000313" key="2">
    <source>
        <dbReference type="EMBL" id="MDQ0441739.1"/>
    </source>
</evidence>
<feature type="region of interest" description="Disordered" evidence="1">
    <location>
        <begin position="1"/>
        <end position="21"/>
    </location>
</feature>
<evidence type="ECO:0000256" key="1">
    <source>
        <dbReference type="SAM" id="MobiDB-lite"/>
    </source>
</evidence>
<dbReference type="RefSeq" id="WP_238251305.1">
    <property type="nucleotide sequence ID" value="NZ_BPQX01000051.1"/>
</dbReference>
<sequence>MLLSRAAALSDPSLDGQTLSTPSTDALVADLRHRIVDADSATAVLEAWCAEKGLAGQARLIAHRQAVPDKPLTAEQRKRLGVSDDEPIRYRHVRLACGDRVLSEADNWYVPSRLTPAMNATLDGTDAPFGRVVRPLAPKRHLVAVRTFPLTAAPGPDEPLIGVDAVLVAGDGIPFCEVVETYLGAALPKETPR</sequence>
<protein>
    <submittedName>
        <fullName evidence="2">Chorismate-pyruvate lyase</fullName>
    </submittedName>
</protein>
<proteinExistence type="predicted"/>
<comment type="caution">
    <text evidence="2">The sequence shown here is derived from an EMBL/GenBank/DDBJ whole genome shotgun (WGS) entry which is preliminary data.</text>
</comment>
<dbReference type="SUPFAM" id="SSF64288">
    <property type="entry name" value="Chorismate lyase-like"/>
    <property type="match status" value="1"/>
</dbReference>
<dbReference type="InterPro" id="IPR028978">
    <property type="entry name" value="Chorismate_lyase_/UTRA_dom_sf"/>
</dbReference>
<dbReference type="Proteomes" id="UP001236369">
    <property type="component" value="Unassembled WGS sequence"/>
</dbReference>
<keyword evidence="3" id="KW-1185">Reference proteome</keyword>
<dbReference type="GO" id="GO:0016829">
    <property type="term" value="F:lyase activity"/>
    <property type="evidence" value="ECO:0007669"/>
    <property type="project" value="UniProtKB-KW"/>
</dbReference>